<proteinExistence type="predicted"/>
<dbReference type="RefSeq" id="WP_377111187.1">
    <property type="nucleotide sequence ID" value="NZ_JBHTHZ010000001.1"/>
</dbReference>
<dbReference type="InterPro" id="IPR036942">
    <property type="entry name" value="Beta-barrel_TonB_sf"/>
</dbReference>
<sequence>MISKYKFALLSLLTVFFFAPASAQTKKTADKKQPAKTTKKTAPVQKASAKNLGDAAAKVTADTTKKGGANNAPGNGGGLAEEIVVTTSYKPVLAEAVKIRRNPDLEDKTPYKAPLSYSLMDKKLTQDNNIRQLEAMKRPPEQDSALLNNYARVGLGSMKTTFGEAYFGNGRDEALQVGGYLKHFAQSGSSINKQNDSRQEIGVFGKSINQENTLSGRLTYQRHGTYFYGFDQDAVVPVPEFDPQKQTFNTFGAEGEIAKNYTDEENAFTYAAKFKGYVFKNAYSARENNIVLSGFMNKTVKQFYAGLSASLDLGTQKDSLYSYNNSILRANPYIKFQGDNYKIEAGINLAKEFGMSSRFYIFPAAKLELQVIPKYVRLFAEATGDINRASIKGFTDINPFLGENINLVNSVDRLDINLGLKGTLAPGLGFKAAIFRNTVKNLPMFVNNFGEEINKYQVIYDNGDTRVSGFKGELDFKPGETFNIYGRIEIKDYKMASEAEPWNLPKFILTAGTAIHISDKVDINGSLMFRGSAKERLSLTNTAGNEYYAPIKSFADLSGGATYKVNKQLSVFIQANNILNASSKTWYYYPNYGFNIFGGVGYAF</sequence>
<dbReference type="Proteomes" id="UP001597010">
    <property type="component" value="Unassembled WGS sequence"/>
</dbReference>
<dbReference type="EMBL" id="JBHTHZ010000001">
    <property type="protein sequence ID" value="MFD0792576.1"/>
    <property type="molecule type" value="Genomic_DNA"/>
</dbReference>
<evidence type="ECO:0000313" key="6">
    <source>
        <dbReference type="EMBL" id="MFD0792576.1"/>
    </source>
</evidence>
<evidence type="ECO:0000256" key="4">
    <source>
        <dbReference type="SAM" id="MobiDB-lite"/>
    </source>
</evidence>
<feature type="chain" id="PRO_5046086535" description="TonB dependent receptor" evidence="5">
    <location>
        <begin position="24"/>
        <end position="604"/>
    </location>
</feature>
<keyword evidence="3" id="KW-0998">Cell outer membrane</keyword>
<keyword evidence="7" id="KW-1185">Reference proteome</keyword>
<protein>
    <recommendedName>
        <fullName evidence="8">TonB dependent receptor</fullName>
    </recommendedName>
</protein>
<evidence type="ECO:0000313" key="7">
    <source>
        <dbReference type="Proteomes" id="UP001597010"/>
    </source>
</evidence>
<name>A0ABW3AQ03_9SPHI</name>
<evidence type="ECO:0008006" key="8">
    <source>
        <dbReference type="Google" id="ProtNLM"/>
    </source>
</evidence>
<dbReference type="SUPFAM" id="SSF56935">
    <property type="entry name" value="Porins"/>
    <property type="match status" value="1"/>
</dbReference>
<feature type="signal peptide" evidence="5">
    <location>
        <begin position="1"/>
        <end position="23"/>
    </location>
</feature>
<evidence type="ECO:0000256" key="1">
    <source>
        <dbReference type="ARBA" id="ARBA00004442"/>
    </source>
</evidence>
<feature type="region of interest" description="Disordered" evidence="4">
    <location>
        <begin position="27"/>
        <end position="55"/>
    </location>
</feature>
<organism evidence="6 7">
    <name type="scientific">Mucilaginibacter litoreus</name>
    <dbReference type="NCBI Taxonomy" id="1048221"/>
    <lineage>
        <taxon>Bacteria</taxon>
        <taxon>Pseudomonadati</taxon>
        <taxon>Bacteroidota</taxon>
        <taxon>Sphingobacteriia</taxon>
        <taxon>Sphingobacteriales</taxon>
        <taxon>Sphingobacteriaceae</taxon>
        <taxon>Mucilaginibacter</taxon>
    </lineage>
</organism>
<dbReference type="Gene3D" id="2.40.170.20">
    <property type="entry name" value="TonB-dependent receptor, beta-barrel domain"/>
    <property type="match status" value="1"/>
</dbReference>
<accession>A0ABW3AQ03</accession>
<feature type="compositionally biased region" description="Low complexity" evidence="4">
    <location>
        <begin position="40"/>
        <end position="55"/>
    </location>
</feature>
<gene>
    <name evidence="6" type="ORF">ACFQZX_03045</name>
</gene>
<reference evidence="7" key="1">
    <citation type="journal article" date="2019" name="Int. J. Syst. Evol. Microbiol.">
        <title>The Global Catalogue of Microorganisms (GCM) 10K type strain sequencing project: providing services to taxonomists for standard genome sequencing and annotation.</title>
        <authorList>
            <consortium name="The Broad Institute Genomics Platform"/>
            <consortium name="The Broad Institute Genome Sequencing Center for Infectious Disease"/>
            <person name="Wu L."/>
            <person name="Ma J."/>
        </authorList>
    </citation>
    <scope>NUCLEOTIDE SEQUENCE [LARGE SCALE GENOMIC DNA]</scope>
    <source>
        <strain evidence="7">CCUG 61484</strain>
    </source>
</reference>
<comment type="subcellular location">
    <subcellularLocation>
        <location evidence="1">Cell outer membrane</location>
    </subcellularLocation>
</comment>
<keyword evidence="5" id="KW-0732">Signal</keyword>
<evidence type="ECO:0000256" key="2">
    <source>
        <dbReference type="ARBA" id="ARBA00023136"/>
    </source>
</evidence>
<comment type="caution">
    <text evidence="6">The sequence shown here is derived from an EMBL/GenBank/DDBJ whole genome shotgun (WGS) entry which is preliminary data.</text>
</comment>
<evidence type="ECO:0000256" key="5">
    <source>
        <dbReference type="SAM" id="SignalP"/>
    </source>
</evidence>
<evidence type="ECO:0000256" key="3">
    <source>
        <dbReference type="ARBA" id="ARBA00023237"/>
    </source>
</evidence>
<keyword evidence="2" id="KW-0472">Membrane</keyword>